<dbReference type="Gene3D" id="1.10.10.60">
    <property type="entry name" value="Homeodomain-like"/>
    <property type="match status" value="1"/>
</dbReference>
<dbReference type="GO" id="GO:0003677">
    <property type="term" value="F:DNA binding"/>
    <property type="evidence" value="ECO:0007669"/>
    <property type="project" value="UniProtKB-UniRule"/>
</dbReference>
<dbReference type="InterPro" id="IPR009057">
    <property type="entry name" value="Homeodomain-like_sf"/>
</dbReference>
<evidence type="ECO:0000256" key="2">
    <source>
        <dbReference type="ARBA" id="ARBA00023125"/>
    </source>
</evidence>
<reference evidence="5 6" key="1">
    <citation type="journal article" date="2016" name="Front. Microbiol.">
        <title>Microevolution Analysis of Bacillus coahuilensis Unveils Differences in Phosphorus Acquisition Strategies and Their Regulation.</title>
        <authorList>
            <person name="Gomez-Lunar Z."/>
            <person name="Hernandez-Gonzalez I."/>
            <person name="Rodriguez-Torres M.D."/>
            <person name="Souza V."/>
            <person name="Olmedo-Alvarez G."/>
        </authorList>
    </citation>
    <scope>NUCLEOTIDE SEQUENCE [LARGE SCALE GENOMIC DNA]</scope>
    <source>
        <strain evidence="6">p1.1.43</strain>
    </source>
</reference>
<dbReference type="PROSITE" id="PS50977">
    <property type="entry name" value="HTH_TETR_2"/>
    <property type="match status" value="1"/>
</dbReference>
<evidence type="ECO:0000313" key="6">
    <source>
        <dbReference type="Proteomes" id="UP000074108"/>
    </source>
</evidence>
<feature type="domain" description="HTH tetR-type" evidence="4">
    <location>
        <begin position="22"/>
        <end position="82"/>
    </location>
</feature>
<proteinExistence type="predicted"/>
<dbReference type="PANTHER" id="PTHR43479">
    <property type="entry name" value="ACREF/ENVCD OPERON REPRESSOR-RELATED"/>
    <property type="match status" value="1"/>
</dbReference>
<protein>
    <recommendedName>
        <fullName evidence="4">HTH tetR-type domain-containing protein</fullName>
    </recommendedName>
</protein>
<dbReference type="SUPFAM" id="SSF46689">
    <property type="entry name" value="Homeodomain-like"/>
    <property type="match status" value="1"/>
</dbReference>
<keyword evidence="1" id="KW-0678">Repressor</keyword>
<evidence type="ECO:0000256" key="3">
    <source>
        <dbReference type="PROSITE-ProRule" id="PRU00335"/>
    </source>
</evidence>
<keyword evidence="2 3" id="KW-0238">DNA-binding</keyword>
<dbReference type="Gene3D" id="1.10.357.10">
    <property type="entry name" value="Tetracycline Repressor, domain 2"/>
    <property type="match status" value="1"/>
</dbReference>
<name>A0A147K5R5_9BACI</name>
<dbReference type="Proteomes" id="UP000074108">
    <property type="component" value="Unassembled WGS sequence"/>
</dbReference>
<dbReference type="PANTHER" id="PTHR43479:SF22">
    <property type="entry name" value="TRANSCRIPTIONAL REGULATOR, TETR FAMILY"/>
    <property type="match status" value="1"/>
</dbReference>
<evidence type="ECO:0000259" key="4">
    <source>
        <dbReference type="PROSITE" id="PS50977"/>
    </source>
</evidence>
<dbReference type="AlphaFoldDB" id="A0A147K5R5"/>
<evidence type="ECO:0000256" key="1">
    <source>
        <dbReference type="ARBA" id="ARBA00022491"/>
    </source>
</evidence>
<organism evidence="5 6">
    <name type="scientific">Bacillus coahuilensis p1.1.43</name>
    <dbReference type="NCBI Taxonomy" id="1150625"/>
    <lineage>
        <taxon>Bacteria</taxon>
        <taxon>Bacillati</taxon>
        <taxon>Bacillota</taxon>
        <taxon>Bacilli</taxon>
        <taxon>Bacillales</taxon>
        <taxon>Bacillaceae</taxon>
        <taxon>Bacillus</taxon>
    </lineage>
</organism>
<dbReference type="RefSeq" id="WP_059351608.1">
    <property type="nucleotide sequence ID" value="NZ_LDYG01000042.1"/>
</dbReference>
<sequence>MSSFCDSLVQRQIILREVNTIQEKKIEIIDAAMRFFSTKGYHETSMQDIAEQCSISKGSLYKLFPSKDQLFLSVMTHYNHLLLQQAKSISADYALSKREKLVKHMSIQFQQMLKQKDFMILFFKHVTGKEKEKIQPQMKQVKSEVLSWQKDVLLEAYGEEIKPYIWDMIVLLQGTFKEYMYIAHETGLTYDTDQLARLFVHHLDGIVEQLERFQPAFQLPTHVIEQYVGSSTTKDFSKQTLEYELQELKEKVDALGNDEILSSFNMLQEELDSTSPRRFLIEALLHYLKRESSLESHIITIQNVVSHYIQ</sequence>
<dbReference type="EMBL" id="LDYG01000042">
    <property type="protein sequence ID" value="KUP05176.1"/>
    <property type="molecule type" value="Genomic_DNA"/>
</dbReference>
<dbReference type="InterPro" id="IPR050624">
    <property type="entry name" value="HTH-type_Tx_Regulator"/>
</dbReference>
<accession>A0A147K5R5</accession>
<dbReference type="PATRIC" id="fig|1150625.3.peg.2737"/>
<keyword evidence="6" id="KW-1185">Reference proteome</keyword>
<dbReference type="OrthoDB" id="9814703at2"/>
<gene>
    <name evidence="5" type="ORF">Q75_13010</name>
</gene>
<dbReference type="InterPro" id="IPR001647">
    <property type="entry name" value="HTH_TetR"/>
</dbReference>
<evidence type="ECO:0000313" key="5">
    <source>
        <dbReference type="EMBL" id="KUP05176.1"/>
    </source>
</evidence>
<feature type="DNA-binding region" description="H-T-H motif" evidence="3">
    <location>
        <begin position="45"/>
        <end position="64"/>
    </location>
</feature>
<comment type="caution">
    <text evidence="5">The sequence shown here is derived from an EMBL/GenBank/DDBJ whole genome shotgun (WGS) entry which is preliminary data.</text>
</comment>
<dbReference type="PRINTS" id="PR00455">
    <property type="entry name" value="HTHTETR"/>
</dbReference>
<dbReference type="Pfam" id="PF00440">
    <property type="entry name" value="TetR_N"/>
    <property type="match status" value="1"/>
</dbReference>
<dbReference type="STRING" id="1150625.Q75_13010"/>